<keyword evidence="2" id="KW-1185">Reference proteome</keyword>
<dbReference type="RefSeq" id="WP_183462571.1">
    <property type="nucleotide sequence ID" value="NZ_JACHWZ010000021.1"/>
</dbReference>
<dbReference type="EC" id="2.3.2.2" evidence="1"/>
<dbReference type="Proteomes" id="UP000535937">
    <property type="component" value="Unassembled WGS sequence"/>
</dbReference>
<protein>
    <submittedName>
        <fullName evidence="1">Gamma-glutamyltranspeptidase/glutathione hydrolase</fullName>
        <ecNumber evidence="1">2.3.2.2</ecNumber>
        <ecNumber evidence="1">3.4.19.13</ecNumber>
    </submittedName>
</protein>
<dbReference type="InterPro" id="IPR043138">
    <property type="entry name" value="GGT_lsub"/>
</dbReference>
<dbReference type="PRINTS" id="PR01210">
    <property type="entry name" value="GGTRANSPTASE"/>
</dbReference>
<proteinExistence type="predicted"/>
<dbReference type="GO" id="GO:0036374">
    <property type="term" value="F:glutathione hydrolase activity"/>
    <property type="evidence" value="ECO:0007669"/>
    <property type="project" value="UniProtKB-EC"/>
</dbReference>
<sequence length="519" mass="56618">MTQIAFTAPHFKATEAGMKILRRGGSAVDAMIAAAAAIAVHYPHMNSLGGDGFWLIQRKDAQPVAIDAAGCAAMALEPETAPPSRGAGAALTMAGTVAGWQAARETISEFAEPLPLEILFAEARRGCEEGIEVTASLRAALRKLADEGCTDIRKLYYPDGRMPQADEGLRNPRLGRLFQRLAAEGLDSFYRGSLAEEMALALEVAGSPLRLEDFRRYRAQWQSPLNIQTSQAQLFNLGAPTQGIASLLILAIYDQLYQSHWDEVQRVHHLIEATKQAFLVRDREVADPRCLSERWSELLQPDHIRELAGNIRADQALPWGKEAEPGDTVWMGALDKDGTLVSFIQSIYWEFGSGLALPSLGLVWNNRGLGFSRDPASRNCVAPGKKPFHTLNPAMAQFADGARVAYGTMGGEGQPQTQAALFARRFYDGRPLAEAIADGRWLLGRTWGESSTDLKLEEGLYRRIGPELEALGHEISAVPEHSEMMGHAGAIHIDTAGHIECATDPRSDGLALCETWQEP</sequence>
<dbReference type="Gene3D" id="1.10.246.130">
    <property type="match status" value="1"/>
</dbReference>
<dbReference type="PANTHER" id="PTHR43881:SF5">
    <property type="entry name" value="GAMMA-GLUTAMYLTRANSPEPTIDASE"/>
    <property type="match status" value="1"/>
</dbReference>
<keyword evidence="1" id="KW-0808">Transferase</keyword>
<reference evidence="1 2" key="1">
    <citation type="submission" date="2020-08" db="EMBL/GenBank/DDBJ databases">
        <title>Genomic Encyclopedia of Type Strains, Phase III (KMG-III): the genomes of soil and plant-associated and newly described type strains.</title>
        <authorList>
            <person name="Whitman W."/>
        </authorList>
    </citation>
    <scope>NUCLEOTIDE SEQUENCE [LARGE SCALE GENOMIC DNA]</scope>
    <source>
        <strain evidence="1 2">CECT 8799</strain>
    </source>
</reference>
<dbReference type="InterPro" id="IPR052896">
    <property type="entry name" value="GGT-like_enzyme"/>
</dbReference>
<dbReference type="SUPFAM" id="SSF56235">
    <property type="entry name" value="N-terminal nucleophile aminohydrolases (Ntn hydrolases)"/>
    <property type="match status" value="1"/>
</dbReference>
<evidence type="ECO:0000313" key="2">
    <source>
        <dbReference type="Proteomes" id="UP000535937"/>
    </source>
</evidence>
<keyword evidence="1" id="KW-0012">Acyltransferase</keyword>
<evidence type="ECO:0000313" key="1">
    <source>
        <dbReference type="EMBL" id="MBB3062882.1"/>
    </source>
</evidence>
<dbReference type="PANTHER" id="PTHR43881">
    <property type="entry name" value="GAMMA-GLUTAMYLTRANSPEPTIDASE (AFU_ORTHOLOGUE AFUA_4G13580)"/>
    <property type="match status" value="1"/>
</dbReference>
<name>A0A7W4WEP4_9GAMM</name>
<dbReference type="AlphaFoldDB" id="A0A7W4WEP4"/>
<dbReference type="InterPro" id="IPR043137">
    <property type="entry name" value="GGT_ssub_C"/>
</dbReference>
<organism evidence="1 2">
    <name type="scientific">Microbulbifer rhizosphaerae</name>
    <dbReference type="NCBI Taxonomy" id="1562603"/>
    <lineage>
        <taxon>Bacteria</taxon>
        <taxon>Pseudomonadati</taxon>
        <taxon>Pseudomonadota</taxon>
        <taxon>Gammaproteobacteria</taxon>
        <taxon>Cellvibrionales</taxon>
        <taxon>Microbulbiferaceae</taxon>
        <taxon>Microbulbifer</taxon>
    </lineage>
</organism>
<dbReference type="Pfam" id="PF01019">
    <property type="entry name" value="G_glu_transpept"/>
    <property type="match status" value="1"/>
</dbReference>
<comment type="caution">
    <text evidence="1">The sequence shown here is derived from an EMBL/GenBank/DDBJ whole genome shotgun (WGS) entry which is preliminary data.</text>
</comment>
<dbReference type="EMBL" id="JACHWZ010000021">
    <property type="protein sequence ID" value="MBB3062882.1"/>
    <property type="molecule type" value="Genomic_DNA"/>
</dbReference>
<dbReference type="EC" id="3.4.19.13" evidence="1"/>
<dbReference type="InterPro" id="IPR029055">
    <property type="entry name" value="Ntn_hydrolases_N"/>
</dbReference>
<accession>A0A7W4WEP4</accession>
<dbReference type="GO" id="GO:0103068">
    <property type="term" value="F:leukotriene C4 gamma-glutamyl transferase activity"/>
    <property type="evidence" value="ECO:0007669"/>
    <property type="project" value="UniProtKB-EC"/>
</dbReference>
<gene>
    <name evidence="1" type="ORF">FHS09_003732</name>
</gene>
<keyword evidence="1" id="KW-0378">Hydrolase</keyword>
<dbReference type="Gene3D" id="3.60.20.40">
    <property type="match status" value="1"/>
</dbReference>